<organism evidence="2 3">
    <name type="scientific">Nonomuraea fuscirosea</name>
    <dbReference type="NCBI Taxonomy" id="1291556"/>
    <lineage>
        <taxon>Bacteria</taxon>
        <taxon>Bacillati</taxon>
        <taxon>Actinomycetota</taxon>
        <taxon>Actinomycetes</taxon>
        <taxon>Streptosporangiales</taxon>
        <taxon>Streptosporangiaceae</taxon>
        <taxon>Nonomuraea</taxon>
    </lineage>
</organism>
<feature type="compositionally biased region" description="Polar residues" evidence="1">
    <location>
        <begin position="58"/>
        <end position="73"/>
    </location>
</feature>
<name>A0A2T0MSP6_9ACTN</name>
<evidence type="ECO:0000313" key="2">
    <source>
        <dbReference type="EMBL" id="PRX61472.1"/>
    </source>
</evidence>
<gene>
    <name evidence="2" type="ORF">B0I32_115329</name>
</gene>
<dbReference type="AlphaFoldDB" id="A0A2T0MSP6"/>
<dbReference type="Proteomes" id="UP000238312">
    <property type="component" value="Unassembled WGS sequence"/>
</dbReference>
<feature type="compositionally biased region" description="Pro residues" evidence="1">
    <location>
        <begin position="1"/>
        <end position="16"/>
    </location>
</feature>
<feature type="region of interest" description="Disordered" evidence="1">
    <location>
        <begin position="1"/>
        <end position="73"/>
    </location>
</feature>
<feature type="compositionally biased region" description="Pro residues" evidence="1">
    <location>
        <begin position="27"/>
        <end position="48"/>
    </location>
</feature>
<dbReference type="EMBL" id="PVNG01000015">
    <property type="protein sequence ID" value="PRX61472.1"/>
    <property type="molecule type" value="Genomic_DNA"/>
</dbReference>
<evidence type="ECO:0000313" key="3">
    <source>
        <dbReference type="Proteomes" id="UP000238312"/>
    </source>
</evidence>
<keyword evidence="3" id="KW-1185">Reference proteome</keyword>
<evidence type="ECO:0000256" key="1">
    <source>
        <dbReference type="SAM" id="MobiDB-lite"/>
    </source>
</evidence>
<comment type="caution">
    <text evidence="2">The sequence shown here is derived from an EMBL/GenBank/DDBJ whole genome shotgun (WGS) entry which is preliminary data.</text>
</comment>
<protein>
    <submittedName>
        <fullName evidence="2">Uncharacterized protein</fullName>
    </submittedName>
</protein>
<reference evidence="2 3" key="1">
    <citation type="submission" date="2018-03" db="EMBL/GenBank/DDBJ databases">
        <title>Genomic Encyclopedia of Type Strains, Phase III (KMG-III): the genomes of soil and plant-associated and newly described type strains.</title>
        <authorList>
            <person name="Whitman W."/>
        </authorList>
    </citation>
    <scope>NUCLEOTIDE SEQUENCE [LARGE SCALE GENOMIC DNA]</scope>
    <source>
        <strain evidence="2 3">CGMCC 4.7104</strain>
    </source>
</reference>
<proteinExistence type="predicted"/>
<accession>A0A2T0MSP6</accession>
<sequence>MSQPVPDPLPTPPPVARPDQPSGDPAQPAPTPLPTPDRPENRPTPPPSGTGDPDPARPSQTPKPANWNYSGITPSEMTRFERDLGRLETALGIHEPRIRQALSQLHLDTSALTALREMGNWVSSKRPELRRRNETIQSMTTTWGADSPDMIPFDESLYNRSSSNPDVYAAAAQLAETAKTGKIDEKTLAELEKRIHDPAFATTLMHALGATKFREVMDRTVNGDKSLTRLQVALSKVLGTASPRLDANWRKEFTSGLKPQDHQALSKAIKHGSFDSSFLLQVARAIDTQDRKSTAQGGAALRDFHNDPIVDMMEALSRNPAAAQDFFAGDPTALQHFLTERPTLNGKATVGKAVEAATTVFRDHNGSAQHPSRGFTSALLASNFAKVQADHLLKGGKSAVPASTSALILAAYIPDINYAAPRSGLRPTGVRTDGDPHDPWGAEFATDSVREVMKYAFNEDPKTVATLMAAQTTWADRLLNRTAASGDSASFTGAAKQIGAGFGLITDATGLAEIATGQRRDEVQEQKIKEFMAVVNTALAIPQTGGWPITAGVVGAWTGMIEDAAKTEVNKNQAVYDANVAKARGEFLATQLVAQAMFNHGLFGKDAHGSLSFRKPDGSLMTLEEMTPEGAVQHPELTDYENWLLDDHKGTIWKETRDELSKAYDRSFSKYQGGTNEEKP</sequence>